<dbReference type="Proteomes" id="UP001419268">
    <property type="component" value="Unassembled WGS sequence"/>
</dbReference>
<feature type="region of interest" description="Disordered" evidence="1">
    <location>
        <begin position="67"/>
        <end position="116"/>
    </location>
</feature>
<sequence length="165" mass="17622">MEVVTQGHDFQATLNHPKPSSLFAFLPHRLCSPRSAIRPSPPRPSLSCGVPALLVAVLAKVRLHRPSRSVVDRSSCLHRPRRRSLPLSPPPRRRPASPRRRPPPPSGGLAPSSAVLAPSPPTVPTSVFALPPAVPRSLLLHLSLAAAFVAEPSQSSPITTQFPAV</sequence>
<protein>
    <submittedName>
        <fullName evidence="2">Uncharacterized protein</fullName>
    </submittedName>
</protein>
<feature type="compositionally biased region" description="Basic residues" evidence="1">
    <location>
        <begin position="91"/>
        <end position="102"/>
    </location>
</feature>
<comment type="caution">
    <text evidence="2">The sequence shown here is derived from an EMBL/GenBank/DDBJ whole genome shotgun (WGS) entry which is preliminary data.</text>
</comment>
<evidence type="ECO:0000313" key="2">
    <source>
        <dbReference type="EMBL" id="KAK9105359.1"/>
    </source>
</evidence>
<name>A0AAP0I2H1_9MAGN</name>
<dbReference type="EMBL" id="JBBNAG010000009">
    <property type="protein sequence ID" value="KAK9105359.1"/>
    <property type="molecule type" value="Genomic_DNA"/>
</dbReference>
<feature type="compositionally biased region" description="Low complexity" evidence="1">
    <location>
        <begin position="107"/>
        <end position="116"/>
    </location>
</feature>
<keyword evidence="3" id="KW-1185">Reference proteome</keyword>
<proteinExistence type="predicted"/>
<evidence type="ECO:0000313" key="3">
    <source>
        <dbReference type="Proteomes" id="UP001419268"/>
    </source>
</evidence>
<reference evidence="2 3" key="1">
    <citation type="submission" date="2024-01" db="EMBL/GenBank/DDBJ databases">
        <title>Genome assemblies of Stephania.</title>
        <authorList>
            <person name="Yang L."/>
        </authorList>
    </citation>
    <scope>NUCLEOTIDE SEQUENCE [LARGE SCALE GENOMIC DNA]</scope>
    <source>
        <strain evidence="2">JXDWG</strain>
        <tissue evidence="2">Leaf</tissue>
    </source>
</reference>
<gene>
    <name evidence="2" type="ORF">Scep_022203</name>
</gene>
<dbReference type="AlphaFoldDB" id="A0AAP0I2H1"/>
<accession>A0AAP0I2H1</accession>
<organism evidence="2 3">
    <name type="scientific">Stephania cephalantha</name>
    <dbReference type="NCBI Taxonomy" id="152367"/>
    <lineage>
        <taxon>Eukaryota</taxon>
        <taxon>Viridiplantae</taxon>
        <taxon>Streptophyta</taxon>
        <taxon>Embryophyta</taxon>
        <taxon>Tracheophyta</taxon>
        <taxon>Spermatophyta</taxon>
        <taxon>Magnoliopsida</taxon>
        <taxon>Ranunculales</taxon>
        <taxon>Menispermaceae</taxon>
        <taxon>Menispermoideae</taxon>
        <taxon>Cissampelideae</taxon>
        <taxon>Stephania</taxon>
    </lineage>
</organism>
<evidence type="ECO:0000256" key="1">
    <source>
        <dbReference type="SAM" id="MobiDB-lite"/>
    </source>
</evidence>